<dbReference type="PIRSF" id="PIRSF000137">
    <property type="entry name" value="Alcohol_oxidase"/>
    <property type="match status" value="1"/>
</dbReference>
<evidence type="ECO:0000256" key="5">
    <source>
        <dbReference type="PIRSR" id="PIRSR000137-2"/>
    </source>
</evidence>
<dbReference type="PANTHER" id="PTHR11552">
    <property type="entry name" value="GLUCOSE-METHANOL-CHOLINE GMC OXIDOREDUCTASE"/>
    <property type="match status" value="1"/>
</dbReference>
<feature type="binding site" evidence="5">
    <location>
        <position position="263"/>
    </location>
    <ligand>
        <name>FAD</name>
        <dbReference type="ChEBI" id="CHEBI:57692"/>
    </ligand>
</feature>
<evidence type="ECO:0000256" key="6">
    <source>
        <dbReference type="RuleBase" id="RU003968"/>
    </source>
</evidence>
<comment type="cofactor">
    <cofactor evidence="1 5">
        <name>FAD</name>
        <dbReference type="ChEBI" id="CHEBI:57692"/>
    </cofactor>
</comment>
<dbReference type="Gene3D" id="3.50.50.60">
    <property type="entry name" value="FAD/NAD(P)-binding domain"/>
    <property type="match status" value="1"/>
</dbReference>
<evidence type="ECO:0000259" key="7">
    <source>
        <dbReference type="PROSITE" id="PS00623"/>
    </source>
</evidence>
<evidence type="ECO:0000256" key="4">
    <source>
        <dbReference type="ARBA" id="ARBA00022827"/>
    </source>
</evidence>
<evidence type="ECO:0000256" key="1">
    <source>
        <dbReference type="ARBA" id="ARBA00001974"/>
    </source>
</evidence>
<dbReference type="AlphaFoldDB" id="A0A4Y2MW77"/>
<evidence type="ECO:0000313" key="8">
    <source>
        <dbReference type="EMBL" id="GBN29906.1"/>
    </source>
</evidence>
<dbReference type="PANTHER" id="PTHR11552:SF147">
    <property type="entry name" value="CHOLINE DEHYDROGENASE, MITOCHONDRIAL"/>
    <property type="match status" value="1"/>
</dbReference>
<dbReference type="PROSITE" id="PS00623">
    <property type="entry name" value="GMC_OXRED_1"/>
    <property type="match status" value="1"/>
</dbReference>
<proteinExistence type="inferred from homology"/>
<dbReference type="InterPro" id="IPR036188">
    <property type="entry name" value="FAD/NAD-bd_sf"/>
</dbReference>
<name>A0A4Y2MW77_ARAVE</name>
<dbReference type="SUPFAM" id="SSF54373">
    <property type="entry name" value="FAD-linked reductases, C-terminal domain"/>
    <property type="match status" value="1"/>
</dbReference>
<sequence>MLLTILLDFANLQSYSQLTGVDKVARSSEGQENTTTGSNFIHHNFFNSVGGGSAGSTLANRLTEEKCMSVLLLEAGSIVPPLLNDLPVLARNFWFTNIDWQFKTVPQKHTGDALVNRQVVWPSGKGLGGSSLLNAMLYVRGNRKNYDNWAAQGAKGWSFDDVFPYFLKLEDNKATDYLANGYHASGGPMTVERPGYHAEYKDPILEAAQQLGYKIVDSNGARQTGFDDFQCTIRNKQRCSTAKAYLVPAENRTNLDIVGGAHVRKVVLKERKAVGVQFDFQNTTHTVKARKEVIMSAGTTNTAQLLMLSGIGPKKHLQKFKIPVVADLPVGNNFHDHCAAVLPFLLSPKIQSVKQKLMDPKNIHQYINNRTGPLASPEFISSMSFLNTQSVTPVVDFPDYEIYIGEIPKEMPEKQFGFTHEVYNKFYSPYEDKPMYVCLNQLLQPKSRGTVRLQSADPYDSPAIDPNYFDDPDDLKIVVEAMKTCNKISTSGPMQKVGAKPFETRFPGCEQFFGDEDSYFSCMAKGGVVTLSHQVGTAKMGDPDDPTTVVDPQLRVKGIEGLRVVDASIMPIVTSGNTNVPTIMVAEKAADIFKETIQCPSTV</sequence>
<comment type="caution">
    <text evidence="8">The sequence shown here is derived from an EMBL/GenBank/DDBJ whole genome shotgun (WGS) entry which is preliminary data.</text>
</comment>
<organism evidence="8 9">
    <name type="scientific">Araneus ventricosus</name>
    <name type="common">Orbweaver spider</name>
    <name type="synonym">Epeira ventricosa</name>
    <dbReference type="NCBI Taxonomy" id="182803"/>
    <lineage>
        <taxon>Eukaryota</taxon>
        <taxon>Metazoa</taxon>
        <taxon>Ecdysozoa</taxon>
        <taxon>Arthropoda</taxon>
        <taxon>Chelicerata</taxon>
        <taxon>Arachnida</taxon>
        <taxon>Araneae</taxon>
        <taxon>Araneomorphae</taxon>
        <taxon>Entelegynae</taxon>
        <taxon>Araneoidea</taxon>
        <taxon>Araneidae</taxon>
        <taxon>Araneus</taxon>
    </lineage>
</organism>
<dbReference type="Proteomes" id="UP000499080">
    <property type="component" value="Unassembled WGS sequence"/>
</dbReference>
<dbReference type="Pfam" id="PF05199">
    <property type="entry name" value="GMC_oxred_C"/>
    <property type="match status" value="1"/>
</dbReference>
<dbReference type="SUPFAM" id="SSF51905">
    <property type="entry name" value="FAD/NAD(P)-binding domain"/>
    <property type="match status" value="1"/>
</dbReference>
<protein>
    <submittedName>
        <fullName evidence="8">Glucose dehydrogenase [FAD, quinone]</fullName>
    </submittedName>
</protein>
<dbReference type="InterPro" id="IPR007867">
    <property type="entry name" value="GMC_OxRtase_C"/>
</dbReference>
<feature type="domain" description="Glucose-methanol-choline oxidoreductase N-terminal" evidence="7">
    <location>
        <begin position="124"/>
        <end position="147"/>
    </location>
</feature>
<dbReference type="GO" id="GO:0016614">
    <property type="term" value="F:oxidoreductase activity, acting on CH-OH group of donors"/>
    <property type="evidence" value="ECO:0007669"/>
    <property type="project" value="InterPro"/>
</dbReference>
<accession>A0A4Y2MW77</accession>
<comment type="similarity">
    <text evidence="2 6">Belongs to the GMC oxidoreductase family.</text>
</comment>
<keyword evidence="3 6" id="KW-0285">Flavoprotein</keyword>
<reference evidence="8 9" key="1">
    <citation type="journal article" date="2019" name="Sci. Rep.">
        <title>Orb-weaving spider Araneus ventricosus genome elucidates the spidroin gene catalogue.</title>
        <authorList>
            <person name="Kono N."/>
            <person name="Nakamura H."/>
            <person name="Ohtoshi R."/>
            <person name="Moran D.A.P."/>
            <person name="Shinohara A."/>
            <person name="Yoshida Y."/>
            <person name="Fujiwara M."/>
            <person name="Mori M."/>
            <person name="Tomita M."/>
            <person name="Arakawa K."/>
        </authorList>
    </citation>
    <scope>NUCLEOTIDE SEQUENCE [LARGE SCALE GENOMIC DNA]</scope>
</reference>
<evidence type="ECO:0000256" key="3">
    <source>
        <dbReference type="ARBA" id="ARBA00022630"/>
    </source>
</evidence>
<evidence type="ECO:0000313" key="9">
    <source>
        <dbReference type="Proteomes" id="UP000499080"/>
    </source>
</evidence>
<dbReference type="InterPro" id="IPR012132">
    <property type="entry name" value="GMC_OxRdtase"/>
</dbReference>
<dbReference type="GO" id="GO:0050660">
    <property type="term" value="F:flavin adenine dinucleotide binding"/>
    <property type="evidence" value="ECO:0007669"/>
    <property type="project" value="InterPro"/>
</dbReference>
<evidence type="ECO:0000256" key="2">
    <source>
        <dbReference type="ARBA" id="ARBA00010790"/>
    </source>
</evidence>
<dbReference type="Gene3D" id="3.30.560.10">
    <property type="entry name" value="Glucose Oxidase, domain 3"/>
    <property type="match status" value="1"/>
</dbReference>
<dbReference type="Pfam" id="PF00732">
    <property type="entry name" value="GMC_oxred_N"/>
    <property type="match status" value="1"/>
</dbReference>
<dbReference type="InterPro" id="IPR000172">
    <property type="entry name" value="GMC_OxRdtase_N"/>
</dbReference>
<keyword evidence="9" id="KW-1185">Reference proteome</keyword>
<dbReference type="OrthoDB" id="6412952at2759"/>
<gene>
    <name evidence="8" type="primary">Gld_15</name>
    <name evidence="8" type="ORF">AVEN_16988_1</name>
</gene>
<dbReference type="EMBL" id="BGPR01007838">
    <property type="protein sequence ID" value="GBN29906.1"/>
    <property type="molecule type" value="Genomic_DNA"/>
</dbReference>
<keyword evidence="4 5" id="KW-0274">FAD</keyword>